<evidence type="ECO:0000256" key="4">
    <source>
        <dbReference type="PROSITE-ProRule" id="PRU00339"/>
    </source>
</evidence>
<accession>E1JVD8</accession>
<feature type="repeat" description="TPR" evidence="4">
    <location>
        <begin position="81"/>
        <end position="114"/>
    </location>
</feature>
<keyword evidence="5" id="KW-0472">Membrane</keyword>
<evidence type="ECO:0000313" key="7">
    <source>
        <dbReference type="Proteomes" id="UP000006250"/>
    </source>
</evidence>
<evidence type="ECO:0000256" key="2">
    <source>
        <dbReference type="ARBA" id="ARBA00022803"/>
    </source>
</evidence>
<feature type="repeat" description="TPR" evidence="4">
    <location>
        <begin position="115"/>
        <end position="148"/>
    </location>
</feature>
<dbReference type="PROSITE" id="PS50293">
    <property type="entry name" value="TPR_REGION"/>
    <property type="match status" value="2"/>
</dbReference>
<dbReference type="STRING" id="596151.DesfrDRAFT_1587"/>
<name>E1JVD8_SOLFR</name>
<evidence type="ECO:0000256" key="5">
    <source>
        <dbReference type="SAM" id="Phobius"/>
    </source>
</evidence>
<evidence type="ECO:0000256" key="3">
    <source>
        <dbReference type="ARBA" id="ARBA00023078"/>
    </source>
</evidence>
<keyword evidence="5" id="KW-1133">Transmembrane helix</keyword>
<dbReference type="InterPro" id="IPR051685">
    <property type="entry name" value="Ycf3/AcsC/BcsC/TPR_MFPF"/>
</dbReference>
<dbReference type="PANTHER" id="PTHR44943">
    <property type="entry name" value="CELLULOSE SYNTHASE OPERON PROTEIN C"/>
    <property type="match status" value="1"/>
</dbReference>
<dbReference type="SMART" id="SM00028">
    <property type="entry name" value="TPR"/>
    <property type="match status" value="2"/>
</dbReference>
<dbReference type="OrthoDB" id="5338908at2"/>
<keyword evidence="1" id="KW-0677">Repeat</keyword>
<reference evidence="6 7" key="1">
    <citation type="submission" date="2010-08" db="EMBL/GenBank/DDBJ databases">
        <title>The draft genome of Desulfovibrio fructosovorans JJ.</title>
        <authorList>
            <consortium name="US DOE Joint Genome Institute (JGI-PGF)"/>
            <person name="Lucas S."/>
            <person name="Copeland A."/>
            <person name="Lapidus A."/>
            <person name="Cheng J.-F."/>
            <person name="Bruce D."/>
            <person name="Goodwin L."/>
            <person name="Pitluck S."/>
            <person name="Land M.L."/>
            <person name="Hauser L."/>
            <person name="Chang Y.-J."/>
            <person name="Jeffries C."/>
            <person name="Wall J.D."/>
            <person name="Stahl D.A."/>
            <person name="Arkin A.P."/>
            <person name="Dehal P."/>
            <person name="Stolyar S.M."/>
            <person name="Hazen T.C."/>
            <person name="Woyke T.J."/>
        </authorList>
    </citation>
    <scope>NUCLEOTIDE SEQUENCE [LARGE SCALE GENOMIC DNA]</scope>
    <source>
        <strain evidence="6 7">JJ</strain>
    </source>
</reference>
<keyword evidence="5" id="KW-0812">Transmembrane</keyword>
<dbReference type="EMBL" id="AECZ01000008">
    <property type="protein sequence ID" value="EFL51732.1"/>
    <property type="molecule type" value="Genomic_DNA"/>
</dbReference>
<dbReference type="Gene3D" id="1.25.40.10">
    <property type="entry name" value="Tetratricopeptide repeat domain"/>
    <property type="match status" value="1"/>
</dbReference>
<comment type="caution">
    <text evidence="6">The sequence shown here is derived from an EMBL/GenBank/DDBJ whole genome shotgun (WGS) entry which is preliminary data.</text>
</comment>
<proteinExistence type="predicted"/>
<feature type="transmembrane region" description="Helical" evidence="5">
    <location>
        <begin position="12"/>
        <end position="33"/>
    </location>
</feature>
<organism evidence="6 7">
    <name type="scientific">Solidesulfovibrio fructosivorans JJ]</name>
    <dbReference type="NCBI Taxonomy" id="596151"/>
    <lineage>
        <taxon>Bacteria</taxon>
        <taxon>Pseudomonadati</taxon>
        <taxon>Thermodesulfobacteriota</taxon>
        <taxon>Desulfovibrionia</taxon>
        <taxon>Desulfovibrionales</taxon>
        <taxon>Desulfovibrionaceae</taxon>
        <taxon>Solidesulfovibrio</taxon>
    </lineage>
</organism>
<dbReference type="InterPro" id="IPR019734">
    <property type="entry name" value="TPR_rpt"/>
</dbReference>
<dbReference type="Pfam" id="PF13371">
    <property type="entry name" value="TPR_9"/>
    <property type="match status" value="1"/>
</dbReference>
<keyword evidence="7" id="KW-1185">Reference proteome</keyword>
<evidence type="ECO:0000313" key="6">
    <source>
        <dbReference type="EMBL" id="EFL51732.1"/>
    </source>
</evidence>
<dbReference type="RefSeq" id="WP_005992755.1">
    <property type="nucleotide sequence ID" value="NZ_AECZ01000008.1"/>
</dbReference>
<gene>
    <name evidence="6" type="ORF">DesfrDRAFT_1587</name>
</gene>
<dbReference type="PANTHER" id="PTHR44943:SF9">
    <property type="entry name" value="TPR-REPEAT-CONTAINING PROTEIN"/>
    <property type="match status" value="1"/>
</dbReference>
<dbReference type="eggNOG" id="COG0457">
    <property type="taxonomic scope" value="Bacteria"/>
</dbReference>
<protein>
    <submittedName>
        <fullName evidence="6">TPR repeat-containing protein</fullName>
    </submittedName>
</protein>
<keyword evidence="2 4" id="KW-0802">TPR repeat</keyword>
<keyword evidence="3" id="KW-0793">Thylakoid</keyword>
<dbReference type="PROSITE" id="PS50005">
    <property type="entry name" value="TPR"/>
    <property type="match status" value="2"/>
</dbReference>
<evidence type="ECO:0000256" key="1">
    <source>
        <dbReference type="ARBA" id="ARBA00022737"/>
    </source>
</evidence>
<dbReference type="InterPro" id="IPR011990">
    <property type="entry name" value="TPR-like_helical_dom_sf"/>
</dbReference>
<dbReference type="Proteomes" id="UP000006250">
    <property type="component" value="Unassembled WGS sequence"/>
</dbReference>
<sequence precursor="true">MSEEKKQTTATVSRTAAILGGCLALLVGFYLGFTAHGMMGRQSGAPGVAQAPAPAQPAVDTAMVDRIKAIEKQTQLEPANTAAWTQLGNLYFDSHQPEKAIAAYEKSLTLDPRQPDVLTDQGVMYRDSGQFDKALASFDKAIAINPAHVIAYYNKSVVLEHDKHDKAGAIAALKILAAKNPNATLPSGQTVMQALQELSDK</sequence>
<dbReference type="AlphaFoldDB" id="E1JVD8"/>
<dbReference type="SUPFAM" id="SSF48452">
    <property type="entry name" value="TPR-like"/>
    <property type="match status" value="1"/>
</dbReference>